<dbReference type="AlphaFoldDB" id="A0A931I7P3"/>
<name>A0A931I7P3_9NOCA</name>
<feature type="transmembrane region" description="Helical" evidence="1">
    <location>
        <begin position="6"/>
        <end position="32"/>
    </location>
</feature>
<dbReference type="EMBL" id="JADMLG010000003">
    <property type="protein sequence ID" value="MBH0776457.1"/>
    <property type="molecule type" value="Genomic_DNA"/>
</dbReference>
<keyword evidence="3" id="KW-1185">Reference proteome</keyword>
<evidence type="ECO:0000313" key="2">
    <source>
        <dbReference type="EMBL" id="MBH0776457.1"/>
    </source>
</evidence>
<gene>
    <name evidence="2" type="ORF">IT779_09180</name>
</gene>
<dbReference type="Proteomes" id="UP000655751">
    <property type="component" value="Unassembled WGS sequence"/>
</dbReference>
<keyword evidence="1" id="KW-0472">Membrane</keyword>
<organism evidence="2 3">
    <name type="scientific">Nocardia bovistercoris</name>
    <dbReference type="NCBI Taxonomy" id="2785916"/>
    <lineage>
        <taxon>Bacteria</taxon>
        <taxon>Bacillati</taxon>
        <taxon>Actinomycetota</taxon>
        <taxon>Actinomycetes</taxon>
        <taxon>Mycobacteriales</taxon>
        <taxon>Nocardiaceae</taxon>
        <taxon>Nocardia</taxon>
    </lineage>
</organism>
<reference evidence="2" key="1">
    <citation type="submission" date="2020-11" db="EMBL/GenBank/DDBJ databases">
        <title>Nocardia NEAU-351.nov., a novel actinomycete isolated from the cow dung.</title>
        <authorList>
            <person name="Zhang X."/>
        </authorList>
    </citation>
    <scope>NUCLEOTIDE SEQUENCE</scope>
    <source>
        <strain evidence="2">NEAU-351</strain>
    </source>
</reference>
<protein>
    <submittedName>
        <fullName evidence="2">Uncharacterized protein</fullName>
    </submittedName>
</protein>
<sequence>MDHIAVLFLLIVALVATAVVASYATVTAAYWFELRHARAVSRRDISR</sequence>
<accession>A0A931I7P3</accession>
<proteinExistence type="predicted"/>
<evidence type="ECO:0000256" key="1">
    <source>
        <dbReference type="SAM" id="Phobius"/>
    </source>
</evidence>
<keyword evidence="1" id="KW-1133">Transmembrane helix</keyword>
<comment type="caution">
    <text evidence="2">The sequence shown here is derived from an EMBL/GenBank/DDBJ whole genome shotgun (WGS) entry which is preliminary data.</text>
</comment>
<dbReference type="RefSeq" id="WP_196148794.1">
    <property type="nucleotide sequence ID" value="NZ_JADMLG010000003.1"/>
</dbReference>
<evidence type="ECO:0000313" key="3">
    <source>
        <dbReference type="Proteomes" id="UP000655751"/>
    </source>
</evidence>
<keyword evidence="1" id="KW-0812">Transmembrane</keyword>